<comment type="caution">
    <text evidence="2">The sequence shown here is derived from an EMBL/GenBank/DDBJ whole genome shotgun (WGS) entry which is preliminary data.</text>
</comment>
<reference evidence="2 3" key="1">
    <citation type="journal article" date="2019" name="Nat. Med.">
        <title>A library of human gut bacterial isolates paired with longitudinal multiomics data enables mechanistic microbiome research.</title>
        <authorList>
            <person name="Poyet M."/>
            <person name="Groussin M."/>
            <person name="Gibbons S.M."/>
            <person name="Avila-Pacheco J."/>
            <person name="Jiang X."/>
            <person name="Kearney S.M."/>
            <person name="Perrotta A.R."/>
            <person name="Berdy B."/>
            <person name="Zhao S."/>
            <person name="Lieberman T.D."/>
            <person name="Swanson P.K."/>
            <person name="Smith M."/>
            <person name="Roesemann S."/>
            <person name="Alexander J.E."/>
            <person name="Rich S.A."/>
            <person name="Livny J."/>
            <person name="Vlamakis H."/>
            <person name="Clish C."/>
            <person name="Bullock K."/>
            <person name="Deik A."/>
            <person name="Scott J."/>
            <person name="Pierce K.A."/>
            <person name="Xavier R.J."/>
            <person name="Alm E.J."/>
        </authorList>
    </citation>
    <scope>NUCLEOTIDE SEQUENCE [LARGE SCALE GENOMIC DNA]</scope>
    <source>
        <strain evidence="2 3">BIOML-A10</strain>
    </source>
</reference>
<gene>
    <name evidence="2" type="ORF">F3F73_07855</name>
</gene>
<name>A0A7J4XKS5_9BACE</name>
<organism evidence="2 3">
    <name type="scientific">Bacteroides salyersiae</name>
    <dbReference type="NCBI Taxonomy" id="291644"/>
    <lineage>
        <taxon>Bacteria</taxon>
        <taxon>Pseudomonadati</taxon>
        <taxon>Bacteroidota</taxon>
        <taxon>Bacteroidia</taxon>
        <taxon>Bacteroidales</taxon>
        <taxon>Bacteroidaceae</taxon>
        <taxon>Bacteroides</taxon>
    </lineage>
</organism>
<evidence type="ECO:0000313" key="2">
    <source>
        <dbReference type="EMBL" id="KAA3766930.1"/>
    </source>
</evidence>
<proteinExistence type="predicted"/>
<dbReference type="EMBL" id="VWMK01000006">
    <property type="protein sequence ID" value="KAA3766930.1"/>
    <property type="molecule type" value="Genomic_DNA"/>
</dbReference>
<feature type="domain" description="Putative zinc ribbon" evidence="1">
    <location>
        <begin position="5"/>
        <end position="49"/>
    </location>
</feature>
<dbReference type="Pfam" id="PF12674">
    <property type="entry name" value="Zn_ribbon_2"/>
    <property type="match status" value="1"/>
</dbReference>
<protein>
    <recommendedName>
        <fullName evidence="1">Putative zinc ribbon domain-containing protein</fullName>
    </recommendedName>
</protein>
<dbReference type="InterPro" id="IPR025868">
    <property type="entry name" value="Zn_ribbon_dom_put"/>
</dbReference>
<accession>A0A7J4XKS5</accession>
<dbReference type="RefSeq" id="WP_005931963.1">
    <property type="nucleotide sequence ID" value="NZ_CP083675.1"/>
</dbReference>
<dbReference type="Proteomes" id="UP000422221">
    <property type="component" value="Unassembled WGS sequence"/>
</dbReference>
<evidence type="ECO:0000313" key="3">
    <source>
        <dbReference type="Proteomes" id="UP000422221"/>
    </source>
</evidence>
<evidence type="ECO:0000259" key="1">
    <source>
        <dbReference type="Pfam" id="PF12674"/>
    </source>
</evidence>
<dbReference type="AlphaFoldDB" id="A0A7J4XKS5"/>
<sequence>MSESICQSCGMDMKSAEEFGTNADLSQNAEYCTYCFKDEVFTRNVTMEASDDLFPFFFE</sequence>